<sequence length="991" mass="113005">MDDRPENEIPNRSPEPMSLNQRLHHQLSRSRRPALAPNTNPNPIPENILVKQKDQLPGRRRLCKTNEEASPQKKEEDKEENISDILDEFSFRLESLSLHKEKPSKDERKKEKSPVEAYFSSKEGEEEGDFDDNFDEVDEYSFKVVPRNMKNRYFSDEESEMIDEGEEVAHKKSTVEYFSDEEELVEVEEFTKGEGEVGTEENDSIKSRNQGLEVKPSVYRSMGRTTKRSYFSDDDEVEEIENVTRVTGLQVNGFDPKDAEEEEEEEEEEGDFTLQGVQEGKVRVYKLSDWVYGKLYPHQREGINWLWGLHCKGTGGILGDDMGLGKTMQISAFLAGLFHSCLIKRAMIVAPKTLIGHWFKELSVVGLSEKARDFSGTNVNVRNSELSNILENGGILITTYDIVRNNYKAIRGGNEYQEHDLYEEEDEMIWDYVILDEGHIIKNPKTQRAQSLSEIPSAHRIIISGTPIQNNLKELWALFYFCCPEVLGDKDEFKDRYEKKILRGNEKNASDREKYVGSTVARELRERIKPYFLRRLKSEVFGKENVETKVEMPKKNELIVWLKLTPCQRQLYEAFLNSELVHNAVGGSPLAAITIMKKICDHPLLLTKRGAEEILEGIEEMNENDKGLVEKLATGLANQDHDNEFLNMDYTVSCKITFVLSLLGNLMEEGHVVLIFSQSRKMLDLIQEAIWSKGYKLLRIDGTTKISEREKTVKDFQDGEGAPIFLLTTQVGGLGLTLTKANRVIVIDPAWNPSMDNQSVDRAYRIGQTKDVIVYRLMTCGTIEEIIYKKQVFKGGLFKTATEQKEQTRYFSRKVGTIVDEYLTSHIEYLENQGIAGVSHHSLLFSKTAIVPVVPETSEQPESSFGNRIIRSSAPVASSQSEYFPYGAAYAQKPRDFIQNTRMESPTYQVGQSPGEIRDKINRLKITLGNKDLVAKLPDRGERMRNQLAELQLKLLGTSDSFPVNLSSEKKRAPEVISVDEIADNLDILSI</sequence>
<dbReference type="SUPFAM" id="SSF52540">
    <property type="entry name" value="P-loop containing nucleoside triphosphate hydrolases"/>
    <property type="match status" value="2"/>
</dbReference>
<feature type="domain" description="Helicase C-terminal" evidence="9">
    <location>
        <begin position="658"/>
        <end position="816"/>
    </location>
</feature>
<gene>
    <name evidence="10" type="ORF">FCM35_KLT19338</name>
</gene>
<evidence type="ECO:0000256" key="6">
    <source>
        <dbReference type="ARBA" id="ARBA00023172"/>
    </source>
</evidence>
<feature type="compositionally biased region" description="Acidic residues" evidence="7">
    <location>
        <begin position="124"/>
        <end position="133"/>
    </location>
</feature>
<feature type="compositionally biased region" description="Basic residues" evidence="7">
    <location>
        <begin position="22"/>
        <end position="32"/>
    </location>
</feature>
<evidence type="ECO:0000256" key="1">
    <source>
        <dbReference type="ARBA" id="ARBA00007025"/>
    </source>
</evidence>
<dbReference type="InterPro" id="IPR001650">
    <property type="entry name" value="Helicase_C-like"/>
</dbReference>
<name>A0A833R8I9_9POAL</name>
<organism evidence="10 11">
    <name type="scientific">Carex littledalei</name>
    <dbReference type="NCBI Taxonomy" id="544730"/>
    <lineage>
        <taxon>Eukaryota</taxon>
        <taxon>Viridiplantae</taxon>
        <taxon>Streptophyta</taxon>
        <taxon>Embryophyta</taxon>
        <taxon>Tracheophyta</taxon>
        <taxon>Spermatophyta</taxon>
        <taxon>Magnoliopsida</taxon>
        <taxon>Liliopsida</taxon>
        <taxon>Poales</taxon>
        <taxon>Cyperaceae</taxon>
        <taxon>Cyperoideae</taxon>
        <taxon>Cariceae</taxon>
        <taxon>Carex</taxon>
        <taxon>Carex subgen. Euthyceras</taxon>
    </lineage>
</organism>
<dbReference type="Pfam" id="PF00176">
    <property type="entry name" value="SNF2-rel_dom"/>
    <property type="match status" value="1"/>
</dbReference>
<dbReference type="GO" id="GO:0005524">
    <property type="term" value="F:ATP binding"/>
    <property type="evidence" value="ECO:0007669"/>
    <property type="project" value="UniProtKB-KW"/>
</dbReference>
<comment type="similarity">
    <text evidence="1">Belongs to the SNF2/RAD54 helicase family.</text>
</comment>
<feature type="region of interest" description="Disordered" evidence="7">
    <location>
        <begin position="253"/>
        <end position="273"/>
    </location>
</feature>
<evidence type="ECO:0000256" key="5">
    <source>
        <dbReference type="ARBA" id="ARBA00022840"/>
    </source>
</evidence>
<dbReference type="GO" id="GO:0015616">
    <property type="term" value="F:DNA translocase activity"/>
    <property type="evidence" value="ECO:0007669"/>
    <property type="project" value="TreeGrafter"/>
</dbReference>
<dbReference type="OrthoDB" id="413460at2759"/>
<dbReference type="InterPro" id="IPR027417">
    <property type="entry name" value="P-loop_NTPase"/>
</dbReference>
<evidence type="ECO:0000256" key="3">
    <source>
        <dbReference type="ARBA" id="ARBA00022801"/>
    </source>
</evidence>
<feature type="compositionally biased region" description="Basic and acidic residues" evidence="7">
    <location>
        <begin position="64"/>
        <end position="76"/>
    </location>
</feature>
<evidence type="ECO:0000313" key="10">
    <source>
        <dbReference type="EMBL" id="KAF3336752.1"/>
    </source>
</evidence>
<feature type="compositionally biased region" description="Basic and acidic residues" evidence="7">
    <location>
        <begin position="97"/>
        <end position="114"/>
    </location>
</feature>
<dbReference type="GO" id="GO:0004386">
    <property type="term" value="F:helicase activity"/>
    <property type="evidence" value="ECO:0007669"/>
    <property type="project" value="UniProtKB-KW"/>
</dbReference>
<reference evidence="10" key="1">
    <citation type="submission" date="2020-01" db="EMBL/GenBank/DDBJ databases">
        <title>Genome sequence of Kobresia littledalei, the first chromosome-level genome in the family Cyperaceae.</title>
        <authorList>
            <person name="Qu G."/>
        </authorList>
    </citation>
    <scope>NUCLEOTIDE SEQUENCE</scope>
    <source>
        <strain evidence="10">C.B.Clarke</strain>
        <tissue evidence="10">Leaf</tissue>
    </source>
</reference>
<dbReference type="CDD" id="cd18793">
    <property type="entry name" value="SF2_C_SNF"/>
    <property type="match status" value="1"/>
</dbReference>
<comment type="caution">
    <text evidence="10">The sequence shown here is derived from an EMBL/GenBank/DDBJ whole genome shotgun (WGS) entry which is preliminary data.</text>
</comment>
<dbReference type="InterPro" id="IPR038718">
    <property type="entry name" value="SNF2-like_sf"/>
</dbReference>
<keyword evidence="2" id="KW-0547">Nucleotide-binding</keyword>
<evidence type="ECO:0000259" key="8">
    <source>
        <dbReference type="PROSITE" id="PS51192"/>
    </source>
</evidence>
<keyword evidence="3" id="KW-0378">Hydrolase</keyword>
<dbReference type="Gene3D" id="3.40.50.10810">
    <property type="entry name" value="Tandem AAA-ATPase domain"/>
    <property type="match status" value="1"/>
</dbReference>
<dbReference type="GO" id="GO:0016787">
    <property type="term" value="F:hydrolase activity"/>
    <property type="evidence" value="ECO:0007669"/>
    <property type="project" value="UniProtKB-KW"/>
</dbReference>
<dbReference type="AlphaFoldDB" id="A0A833R8I9"/>
<feature type="region of interest" description="Disordered" evidence="7">
    <location>
        <begin position="1"/>
        <end position="82"/>
    </location>
</feature>
<feature type="domain" description="Helicase ATP-binding" evidence="8">
    <location>
        <begin position="307"/>
        <end position="485"/>
    </location>
</feature>
<dbReference type="Gene3D" id="3.40.50.300">
    <property type="entry name" value="P-loop containing nucleotide triphosphate hydrolases"/>
    <property type="match status" value="1"/>
</dbReference>
<protein>
    <submittedName>
        <fullName evidence="10">DNA excision repair protein ERCC-6-like isoform X1</fullName>
    </submittedName>
</protein>
<evidence type="ECO:0000256" key="4">
    <source>
        <dbReference type="ARBA" id="ARBA00022806"/>
    </source>
</evidence>
<keyword evidence="6" id="KW-0233">DNA recombination</keyword>
<accession>A0A833R8I9</accession>
<dbReference type="GO" id="GO:0006310">
    <property type="term" value="P:DNA recombination"/>
    <property type="evidence" value="ECO:0007669"/>
    <property type="project" value="UniProtKB-KW"/>
</dbReference>
<evidence type="ECO:0000259" key="9">
    <source>
        <dbReference type="PROSITE" id="PS51194"/>
    </source>
</evidence>
<evidence type="ECO:0000256" key="2">
    <source>
        <dbReference type="ARBA" id="ARBA00022741"/>
    </source>
</evidence>
<dbReference type="PROSITE" id="PS51192">
    <property type="entry name" value="HELICASE_ATP_BIND_1"/>
    <property type="match status" value="1"/>
</dbReference>
<dbReference type="InterPro" id="IPR000330">
    <property type="entry name" value="SNF2_N"/>
</dbReference>
<dbReference type="Pfam" id="PF00271">
    <property type="entry name" value="Helicase_C"/>
    <property type="match status" value="1"/>
</dbReference>
<dbReference type="FunFam" id="3.40.50.10810:FF:000055">
    <property type="entry name" value="Protein CHROMATIN REMODELING 24"/>
    <property type="match status" value="1"/>
</dbReference>
<feature type="compositionally biased region" description="Acidic residues" evidence="7">
    <location>
        <begin position="258"/>
        <end position="271"/>
    </location>
</feature>
<dbReference type="Proteomes" id="UP000623129">
    <property type="component" value="Unassembled WGS sequence"/>
</dbReference>
<feature type="region of interest" description="Disordered" evidence="7">
    <location>
        <begin position="96"/>
        <end position="133"/>
    </location>
</feature>
<dbReference type="SMART" id="SM00490">
    <property type="entry name" value="HELICc"/>
    <property type="match status" value="1"/>
</dbReference>
<dbReference type="InterPro" id="IPR050496">
    <property type="entry name" value="SNF2_RAD54_helicase_repair"/>
</dbReference>
<evidence type="ECO:0000256" key="7">
    <source>
        <dbReference type="SAM" id="MobiDB-lite"/>
    </source>
</evidence>
<evidence type="ECO:0000313" key="11">
    <source>
        <dbReference type="Proteomes" id="UP000623129"/>
    </source>
</evidence>
<dbReference type="InterPro" id="IPR049730">
    <property type="entry name" value="SNF2/RAD54-like_C"/>
</dbReference>
<keyword evidence="4" id="KW-0347">Helicase</keyword>
<dbReference type="SMART" id="SM00487">
    <property type="entry name" value="DEXDc"/>
    <property type="match status" value="1"/>
</dbReference>
<feature type="compositionally biased region" description="Low complexity" evidence="7">
    <location>
        <begin position="37"/>
        <end position="48"/>
    </location>
</feature>
<dbReference type="PANTHER" id="PTHR45629:SF7">
    <property type="entry name" value="DNA EXCISION REPAIR PROTEIN ERCC-6-RELATED"/>
    <property type="match status" value="1"/>
</dbReference>
<dbReference type="PROSITE" id="PS51194">
    <property type="entry name" value="HELICASE_CTER"/>
    <property type="match status" value="1"/>
</dbReference>
<keyword evidence="11" id="KW-1185">Reference proteome</keyword>
<keyword evidence="5" id="KW-0067">ATP-binding</keyword>
<dbReference type="EMBL" id="SWLB01000007">
    <property type="protein sequence ID" value="KAF3336752.1"/>
    <property type="molecule type" value="Genomic_DNA"/>
</dbReference>
<proteinExistence type="inferred from homology"/>
<dbReference type="InterPro" id="IPR014001">
    <property type="entry name" value="Helicase_ATP-bd"/>
</dbReference>
<dbReference type="PANTHER" id="PTHR45629">
    <property type="entry name" value="SNF2/RAD54 FAMILY MEMBER"/>
    <property type="match status" value="1"/>
</dbReference>